<dbReference type="Pfam" id="PF16999">
    <property type="entry name" value="V-ATPase_G_2"/>
    <property type="match status" value="1"/>
</dbReference>
<dbReference type="Proteomes" id="UP000037210">
    <property type="component" value="Unassembled WGS sequence"/>
</dbReference>
<sequence length="108" mass="12441">MERVLSIGGRLQKLIKEAEMEAERKVEEAQNRAKDMISQARTEADNRRARAQRGYDIEDLIQAEEEKATKEAAKVLEDYRKRADAIKKTPEERFEEAVNLVLREALPG</sequence>
<dbReference type="AlphaFoldDB" id="A0A0M0BT72"/>
<evidence type="ECO:0000256" key="1">
    <source>
        <dbReference type="SAM" id="MobiDB-lite"/>
    </source>
</evidence>
<evidence type="ECO:0000313" key="3">
    <source>
        <dbReference type="Proteomes" id="UP000037210"/>
    </source>
</evidence>
<reference evidence="2 3" key="1">
    <citation type="submission" date="2015-06" db="EMBL/GenBank/DDBJ databases">
        <title>New insights into the roles of widespread benthic archaea in carbon and nitrogen cycling.</title>
        <authorList>
            <person name="Lazar C.S."/>
            <person name="Baker B.J."/>
            <person name="Seitz K.W."/>
            <person name="Hyde A.S."/>
            <person name="Dick G.J."/>
            <person name="Hinrichs K.-U."/>
            <person name="Teske A.P."/>
        </authorList>
    </citation>
    <scope>NUCLEOTIDE SEQUENCE [LARGE SCALE GENOMIC DNA]</scope>
    <source>
        <strain evidence="2">DG-45</strain>
    </source>
</reference>
<name>A0A0M0BT72_9ARCH</name>
<dbReference type="Gene3D" id="1.20.5.2950">
    <property type="match status" value="1"/>
</dbReference>
<proteinExistence type="predicted"/>
<feature type="region of interest" description="Disordered" evidence="1">
    <location>
        <begin position="26"/>
        <end position="50"/>
    </location>
</feature>
<protein>
    <submittedName>
        <fullName evidence="2">Uncharacterized protein</fullName>
    </submittedName>
</protein>
<dbReference type="EMBL" id="LFWZ01000002">
    <property type="protein sequence ID" value="KON31550.1"/>
    <property type="molecule type" value="Genomic_DNA"/>
</dbReference>
<evidence type="ECO:0000313" key="2">
    <source>
        <dbReference type="EMBL" id="KON31550.1"/>
    </source>
</evidence>
<comment type="caution">
    <text evidence="2">The sequence shown here is derived from an EMBL/GenBank/DDBJ whole genome shotgun (WGS) entry which is preliminary data.</text>
</comment>
<organism evidence="2 3">
    <name type="scientific">miscellaneous Crenarchaeota group-15 archaeon DG-45</name>
    <dbReference type="NCBI Taxonomy" id="1685127"/>
    <lineage>
        <taxon>Archaea</taxon>
        <taxon>Candidatus Bathyarchaeota</taxon>
        <taxon>MCG-15</taxon>
    </lineage>
</organism>
<accession>A0A0M0BT72</accession>
<feature type="compositionally biased region" description="Basic and acidic residues" evidence="1">
    <location>
        <begin position="26"/>
        <end position="35"/>
    </location>
</feature>
<gene>
    <name evidence="2" type="ORF">AC482_00360</name>
</gene>